<proteinExistence type="inferred from homology"/>
<feature type="transmembrane region" description="Helical" evidence="8">
    <location>
        <begin position="145"/>
        <end position="165"/>
    </location>
</feature>
<feature type="domain" description="Peptidase M1 membrane alanine aminopeptidase" evidence="9">
    <location>
        <begin position="154"/>
        <end position="194"/>
    </location>
</feature>
<dbReference type="PRINTS" id="PR00756">
    <property type="entry name" value="ALADIPTASE"/>
</dbReference>
<evidence type="ECO:0000256" key="8">
    <source>
        <dbReference type="SAM" id="Phobius"/>
    </source>
</evidence>
<keyword evidence="8" id="KW-0472">Membrane</keyword>
<reference evidence="11 12" key="2">
    <citation type="submission" date="2018-11" db="EMBL/GenBank/DDBJ databases">
        <authorList>
            <consortium name="Pathogen Informatics"/>
        </authorList>
    </citation>
    <scope>NUCLEOTIDE SEQUENCE [LARGE SCALE GENOMIC DNA]</scope>
    <source>
        <strain evidence="11 12">Costa Rica</strain>
    </source>
</reference>
<keyword evidence="4" id="KW-0479">Metal-binding</keyword>
<accession>A0A0R3PRF9</accession>
<evidence type="ECO:0000256" key="4">
    <source>
        <dbReference type="ARBA" id="ARBA00022723"/>
    </source>
</evidence>
<protein>
    <submittedName>
        <fullName evidence="13">Peptidase_M1 domain-containing protein</fullName>
    </submittedName>
</protein>
<dbReference type="InterPro" id="IPR027268">
    <property type="entry name" value="Peptidase_M4/M1_CTD_sf"/>
</dbReference>
<keyword evidence="7" id="KW-0482">Metalloprotease</keyword>
<dbReference type="Gene3D" id="2.60.40.1730">
    <property type="entry name" value="tricorn interacting facor f3 domain"/>
    <property type="match status" value="1"/>
</dbReference>
<dbReference type="InterPro" id="IPR050344">
    <property type="entry name" value="Peptidase_M1_aminopeptidases"/>
</dbReference>
<dbReference type="InterPro" id="IPR045357">
    <property type="entry name" value="Aminopeptidase_N-like_N"/>
</dbReference>
<dbReference type="Pfam" id="PF17900">
    <property type="entry name" value="Peptidase_M1_N"/>
    <property type="match status" value="1"/>
</dbReference>
<keyword evidence="6" id="KW-0862">Zinc</keyword>
<evidence type="ECO:0000259" key="10">
    <source>
        <dbReference type="Pfam" id="PF17900"/>
    </source>
</evidence>
<organism evidence="13">
    <name type="scientific">Angiostrongylus costaricensis</name>
    <name type="common">Nematode worm</name>
    <dbReference type="NCBI Taxonomy" id="334426"/>
    <lineage>
        <taxon>Eukaryota</taxon>
        <taxon>Metazoa</taxon>
        <taxon>Ecdysozoa</taxon>
        <taxon>Nematoda</taxon>
        <taxon>Chromadorea</taxon>
        <taxon>Rhabditida</taxon>
        <taxon>Rhabditina</taxon>
        <taxon>Rhabditomorpha</taxon>
        <taxon>Strongyloidea</taxon>
        <taxon>Metastrongylidae</taxon>
        <taxon>Angiostrongylus</taxon>
    </lineage>
</organism>
<dbReference type="SUPFAM" id="SSF55486">
    <property type="entry name" value="Metalloproteases ('zincins'), catalytic domain"/>
    <property type="match status" value="1"/>
</dbReference>
<dbReference type="GO" id="GO:0042277">
    <property type="term" value="F:peptide binding"/>
    <property type="evidence" value="ECO:0007669"/>
    <property type="project" value="TreeGrafter"/>
</dbReference>
<comment type="cofactor">
    <cofactor evidence="1">
        <name>Zn(2+)</name>
        <dbReference type="ChEBI" id="CHEBI:29105"/>
    </cofactor>
</comment>
<evidence type="ECO:0000313" key="11">
    <source>
        <dbReference type="EMBL" id="VDM59664.1"/>
    </source>
</evidence>
<dbReference type="GO" id="GO:0016020">
    <property type="term" value="C:membrane"/>
    <property type="evidence" value="ECO:0007669"/>
    <property type="project" value="TreeGrafter"/>
</dbReference>
<evidence type="ECO:0000256" key="1">
    <source>
        <dbReference type="ARBA" id="ARBA00001947"/>
    </source>
</evidence>
<evidence type="ECO:0000259" key="9">
    <source>
        <dbReference type="Pfam" id="PF01433"/>
    </source>
</evidence>
<evidence type="ECO:0000256" key="3">
    <source>
        <dbReference type="ARBA" id="ARBA00022670"/>
    </source>
</evidence>
<evidence type="ECO:0000313" key="12">
    <source>
        <dbReference type="Proteomes" id="UP000267027"/>
    </source>
</evidence>
<keyword evidence="12" id="KW-1185">Reference proteome</keyword>
<keyword evidence="8" id="KW-0812">Transmembrane</keyword>
<feature type="domain" description="Aminopeptidase N-like N-terminal" evidence="10">
    <location>
        <begin position="53"/>
        <end position="120"/>
    </location>
</feature>
<dbReference type="GO" id="GO:0005615">
    <property type="term" value="C:extracellular space"/>
    <property type="evidence" value="ECO:0007669"/>
    <property type="project" value="TreeGrafter"/>
</dbReference>
<comment type="similarity">
    <text evidence="2">Belongs to the peptidase M1 family.</text>
</comment>
<dbReference type="PANTHER" id="PTHR11533:SF301">
    <property type="entry name" value="AMINOPEPTIDASE"/>
    <property type="match status" value="1"/>
</dbReference>
<evidence type="ECO:0000256" key="7">
    <source>
        <dbReference type="ARBA" id="ARBA00023049"/>
    </source>
</evidence>
<keyword evidence="3" id="KW-0645">Protease</keyword>
<evidence type="ECO:0000313" key="13">
    <source>
        <dbReference type="WBParaSite" id="ACOC_0000807801-mRNA-1"/>
    </source>
</evidence>
<dbReference type="AlphaFoldDB" id="A0A0R3PRF9"/>
<dbReference type="Pfam" id="PF01433">
    <property type="entry name" value="Peptidase_M1"/>
    <property type="match status" value="1"/>
</dbReference>
<evidence type="ECO:0000256" key="5">
    <source>
        <dbReference type="ARBA" id="ARBA00022801"/>
    </source>
</evidence>
<dbReference type="InterPro" id="IPR014782">
    <property type="entry name" value="Peptidase_M1_dom"/>
</dbReference>
<dbReference type="SUPFAM" id="SSF63737">
    <property type="entry name" value="Leukotriene A4 hydrolase N-terminal domain"/>
    <property type="match status" value="1"/>
</dbReference>
<dbReference type="InterPro" id="IPR001930">
    <property type="entry name" value="Peptidase_M1"/>
</dbReference>
<dbReference type="GO" id="GO:0070006">
    <property type="term" value="F:metalloaminopeptidase activity"/>
    <property type="evidence" value="ECO:0007669"/>
    <property type="project" value="TreeGrafter"/>
</dbReference>
<dbReference type="WBParaSite" id="ACOC_0000807801-mRNA-1">
    <property type="protein sequence ID" value="ACOC_0000807801-mRNA-1"/>
    <property type="gene ID" value="ACOC_0000807801"/>
</dbReference>
<evidence type="ECO:0000256" key="6">
    <source>
        <dbReference type="ARBA" id="ARBA00022833"/>
    </source>
</evidence>
<dbReference type="GO" id="GO:0043171">
    <property type="term" value="P:peptide catabolic process"/>
    <property type="evidence" value="ECO:0007669"/>
    <property type="project" value="TreeGrafter"/>
</dbReference>
<dbReference type="GO" id="GO:0008270">
    <property type="term" value="F:zinc ion binding"/>
    <property type="evidence" value="ECO:0007669"/>
    <property type="project" value="InterPro"/>
</dbReference>
<dbReference type="Gene3D" id="1.10.390.10">
    <property type="entry name" value="Neutral Protease Domain 2"/>
    <property type="match status" value="1"/>
</dbReference>
<dbReference type="OrthoDB" id="5786529at2759"/>
<sequence length="248" mass="29041">YTCGPEFCKYLNIIEVKFHNINREKPIEIFNLALFLLSPSLFFSYAYGFFLRIAAVTQFEPIYARRMVPCFDEPHYKANWTVTVIHPKGTRAISNGIETDETDGWKVSKFSTTPRMSSYLLAVLVSEFDYIEKYTKTGVMVRSQFFVYVFLLLQWFGNLVTMQWWDDLWLNEGFATMVEYFGADEISNGHMRMVRTRCYFVSLFTHKLTFRRISPSSEPGRVKLTAIHSAKHLHNQTGKTLNQDFNHI</sequence>
<feature type="transmembrane region" description="Helical" evidence="8">
    <location>
        <begin position="29"/>
        <end position="50"/>
    </location>
</feature>
<dbReference type="STRING" id="334426.A0A0R3PRF9"/>
<reference evidence="13" key="1">
    <citation type="submission" date="2017-02" db="UniProtKB">
        <authorList>
            <consortium name="WormBaseParasite"/>
        </authorList>
    </citation>
    <scope>IDENTIFICATION</scope>
</reference>
<evidence type="ECO:0000256" key="2">
    <source>
        <dbReference type="ARBA" id="ARBA00010136"/>
    </source>
</evidence>
<gene>
    <name evidence="11" type="ORF">ACOC_LOCUS8079</name>
</gene>
<dbReference type="GO" id="GO:0006508">
    <property type="term" value="P:proteolysis"/>
    <property type="evidence" value="ECO:0007669"/>
    <property type="project" value="UniProtKB-KW"/>
</dbReference>
<dbReference type="Proteomes" id="UP000267027">
    <property type="component" value="Unassembled WGS sequence"/>
</dbReference>
<name>A0A0R3PRF9_ANGCS</name>
<dbReference type="PANTHER" id="PTHR11533">
    <property type="entry name" value="PROTEASE M1 ZINC METALLOPROTEASE"/>
    <property type="match status" value="1"/>
</dbReference>
<dbReference type="GO" id="GO:0005737">
    <property type="term" value="C:cytoplasm"/>
    <property type="evidence" value="ECO:0007669"/>
    <property type="project" value="TreeGrafter"/>
</dbReference>
<dbReference type="EMBL" id="UYYA01004113">
    <property type="protein sequence ID" value="VDM59664.1"/>
    <property type="molecule type" value="Genomic_DNA"/>
</dbReference>
<keyword evidence="5" id="KW-0378">Hydrolase</keyword>
<dbReference type="InterPro" id="IPR042097">
    <property type="entry name" value="Aminopeptidase_N-like_N_sf"/>
</dbReference>
<keyword evidence="8" id="KW-1133">Transmembrane helix</keyword>